<keyword evidence="2" id="KW-1185">Reference proteome</keyword>
<evidence type="ECO:0000313" key="2">
    <source>
        <dbReference type="Proteomes" id="UP000053593"/>
    </source>
</evidence>
<sequence length="300" mass="33200">MASNQTSGIVKHLLLRNQSPFDATLQLFDRSLPKSGYPLGPDLRAGDSIVFQLAYVNGLTNGTVFGVEVGAGVKFVQNGTALTYTDAAPPVRKAKFVVKGTKLEPVIDFLGFTDVEIPTEILENTDFEKRYKLLKRKPIPHPPRELTEKFRWIQCVVKNQTQFQILLQDTYFNSGKYWQPPTAIDPFDQMIFSCCNGDETIGTGVTGGTAFQVILDAVTSYNFSVGWTNPSVGGFKASIVDSPHPIDGYDRATLEGNAFTSEQKFRGLQKNGNPTEWHLHFSAAAGQYMIYEVTQIQASN</sequence>
<reference evidence="1 2" key="1">
    <citation type="submission" date="2014-04" db="EMBL/GenBank/DDBJ databases">
        <title>Evolutionary Origins and Diversification of the Mycorrhizal Mutualists.</title>
        <authorList>
            <consortium name="DOE Joint Genome Institute"/>
            <consortium name="Mycorrhizal Genomics Consortium"/>
            <person name="Kohler A."/>
            <person name="Kuo A."/>
            <person name="Nagy L.G."/>
            <person name="Floudas D."/>
            <person name="Copeland A."/>
            <person name="Barry K.W."/>
            <person name="Cichocki N."/>
            <person name="Veneault-Fourrey C."/>
            <person name="LaButti K."/>
            <person name="Lindquist E.A."/>
            <person name="Lipzen A."/>
            <person name="Lundell T."/>
            <person name="Morin E."/>
            <person name="Murat C."/>
            <person name="Riley R."/>
            <person name="Ohm R."/>
            <person name="Sun H."/>
            <person name="Tunlid A."/>
            <person name="Henrissat B."/>
            <person name="Grigoriev I.V."/>
            <person name="Hibbett D.S."/>
            <person name="Martin F."/>
        </authorList>
    </citation>
    <scope>NUCLEOTIDE SEQUENCE [LARGE SCALE GENOMIC DNA]</scope>
    <source>
        <strain evidence="1 2">FD-317 M1</strain>
    </source>
</reference>
<dbReference type="OrthoDB" id="3025558at2759"/>
<accession>A0A0D0C0F3</accession>
<dbReference type="Proteomes" id="UP000053593">
    <property type="component" value="Unassembled WGS sequence"/>
</dbReference>
<dbReference type="AlphaFoldDB" id="A0A0D0C0F3"/>
<dbReference type="Gene3D" id="2.60.270.50">
    <property type="match status" value="1"/>
</dbReference>
<proteinExistence type="predicted"/>
<organism evidence="1 2">
    <name type="scientific">Collybiopsis luxurians FD-317 M1</name>
    <dbReference type="NCBI Taxonomy" id="944289"/>
    <lineage>
        <taxon>Eukaryota</taxon>
        <taxon>Fungi</taxon>
        <taxon>Dikarya</taxon>
        <taxon>Basidiomycota</taxon>
        <taxon>Agaricomycotina</taxon>
        <taxon>Agaricomycetes</taxon>
        <taxon>Agaricomycetidae</taxon>
        <taxon>Agaricales</taxon>
        <taxon>Marasmiineae</taxon>
        <taxon>Omphalotaceae</taxon>
        <taxon>Collybiopsis</taxon>
        <taxon>Collybiopsis luxurians</taxon>
    </lineage>
</organism>
<protein>
    <submittedName>
        <fullName evidence="1">Uncharacterized protein</fullName>
    </submittedName>
</protein>
<name>A0A0D0C0F3_9AGAR</name>
<gene>
    <name evidence="1" type="ORF">GYMLUDRAFT_87492</name>
</gene>
<dbReference type="HOGENOM" id="CLU_937061_0_0_1"/>
<evidence type="ECO:0000313" key="1">
    <source>
        <dbReference type="EMBL" id="KIK55809.1"/>
    </source>
</evidence>
<dbReference type="EMBL" id="KN834803">
    <property type="protein sequence ID" value="KIK55809.1"/>
    <property type="molecule type" value="Genomic_DNA"/>
</dbReference>